<gene>
    <name evidence="1" type="ORF">C5167_011303</name>
</gene>
<reference evidence="1 2" key="1">
    <citation type="journal article" date="2018" name="Science">
        <title>The opium poppy genome and morphinan production.</title>
        <authorList>
            <person name="Guo L."/>
            <person name="Winzer T."/>
            <person name="Yang X."/>
            <person name="Li Y."/>
            <person name="Ning Z."/>
            <person name="He Z."/>
            <person name="Teodor R."/>
            <person name="Lu Y."/>
            <person name="Bowser T.A."/>
            <person name="Graham I.A."/>
            <person name="Ye K."/>
        </authorList>
    </citation>
    <scope>NUCLEOTIDE SEQUENCE [LARGE SCALE GENOMIC DNA]</scope>
    <source>
        <strain evidence="2">cv. HN1</strain>
        <tissue evidence="1">Leaves</tissue>
    </source>
</reference>
<evidence type="ECO:0000313" key="2">
    <source>
        <dbReference type="Proteomes" id="UP000316621"/>
    </source>
</evidence>
<dbReference type="Proteomes" id="UP000316621">
    <property type="component" value="Chromosome 6"/>
</dbReference>
<sequence>RVFVGLIERGIHSHWKLVEESTEIEQKPLSSASHVLSGTNLVEWWSRIRVACAVGGAIGISGDRGVGGDADEKADIELDGGKWRLEFLTSRMHHCNALHEVCKGQRKDGIACTAGIDKYEWSPGARDTNIGLTHCYSIGSPDP</sequence>
<accession>A0A4Y7K5X4</accession>
<dbReference type="Gramene" id="RZC67611">
    <property type="protein sequence ID" value="RZC67611"/>
    <property type="gene ID" value="C5167_011303"/>
</dbReference>
<name>A0A4Y7K5X4_PAPSO</name>
<dbReference type="EMBL" id="CM010720">
    <property type="protein sequence ID" value="RZC67611.1"/>
    <property type="molecule type" value="Genomic_DNA"/>
</dbReference>
<evidence type="ECO:0000313" key="1">
    <source>
        <dbReference type="EMBL" id="RZC67611.1"/>
    </source>
</evidence>
<organism evidence="1 2">
    <name type="scientific">Papaver somniferum</name>
    <name type="common">Opium poppy</name>
    <dbReference type="NCBI Taxonomy" id="3469"/>
    <lineage>
        <taxon>Eukaryota</taxon>
        <taxon>Viridiplantae</taxon>
        <taxon>Streptophyta</taxon>
        <taxon>Embryophyta</taxon>
        <taxon>Tracheophyta</taxon>
        <taxon>Spermatophyta</taxon>
        <taxon>Magnoliopsida</taxon>
        <taxon>Ranunculales</taxon>
        <taxon>Papaveraceae</taxon>
        <taxon>Papaveroideae</taxon>
        <taxon>Papaver</taxon>
    </lineage>
</organism>
<feature type="non-terminal residue" evidence="1">
    <location>
        <position position="1"/>
    </location>
</feature>
<keyword evidence="2" id="KW-1185">Reference proteome</keyword>
<protein>
    <submittedName>
        <fullName evidence="1">Uncharacterized protein</fullName>
    </submittedName>
</protein>
<dbReference type="AlphaFoldDB" id="A0A4Y7K5X4"/>
<proteinExistence type="predicted"/>